<reference evidence="7 8" key="1">
    <citation type="submission" date="2017-09" db="EMBL/GenBank/DDBJ databases">
        <authorList>
            <person name="Ehlers B."/>
            <person name="Leendertz F.H."/>
        </authorList>
    </citation>
    <scope>NUCLEOTIDE SEQUENCE [LARGE SCALE GENOMIC DNA]</scope>
    <source>
        <strain evidence="7 8">USBA 140</strain>
    </source>
</reference>
<dbReference type="Proteomes" id="UP000219621">
    <property type="component" value="Unassembled WGS sequence"/>
</dbReference>
<evidence type="ECO:0000256" key="5">
    <source>
        <dbReference type="ARBA" id="ARBA00023002"/>
    </source>
</evidence>
<dbReference type="Pfam" id="PF01565">
    <property type="entry name" value="FAD_binding_4"/>
    <property type="match status" value="1"/>
</dbReference>
<dbReference type="InterPro" id="IPR016164">
    <property type="entry name" value="FAD-linked_Oxase-like_C"/>
</dbReference>
<dbReference type="InterPro" id="IPR006094">
    <property type="entry name" value="Oxid_FAD_bind_N"/>
</dbReference>
<evidence type="ECO:0000256" key="2">
    <source>
        <dbReference type="ARBA" id="ARBA00005466"/>
    </source>
</evidence>
<keyword evidence="3" id="KW-0285">Flavoprotein</keyword>
<evidence type="ECO:0000313" key="8">
    <source>
        <dbReference type="Proteomes" id="UP000219621"/>
    </source>
</evidence>
<protein>
    <submittedName>
        <fullName evidence="7">FAD/FMN-containing dehydrogenase</fullName>
    </submittedName>
</protein>
<name>A0A286GD19_9PROT</name>
<dbReference type="InterPro" id="IPR050416">
    <property type="entry name" value="FAD-linked_Oxidoreductase"/>
</dbReference>
<dbReference type="InterPro" id="IPR012951">
    <property type="entry name" value="BBE"/>
</dbReference>
<keyword evidence="5" id="KW-0560">Oxidoreductase</keyword>
<dbReference type="SUPFAM" id="SSF56176">
    <property type="entry name" value="FAD-binding/transporter-associated domain-like"/>
    <property type="match status" value="1"/>
</dbReference>
<dbReference type="InterPro" id="IPR036318">
    <property type="entry name" value="FAD-bd_PCMH-like_sf"/>
</dbReference>
<dbReference type="AlphaFoldDB" id="A0A286GD19"/>
<accession>A0A286GD19</accession>
<comment type="cofactor">
    <cofactor evidence="1">
        <name>FAD</name>
        <dbReference type="ChEBI" id="CHEBI:57692"/>
    </cofactor>
</comment>
<dbReference type="Gene3D" id="3.30.465.10">
    <property type="match status" value="1"/>
</dbReference>
<dbReference type="PROSITE" id="PS51387">
    <property type="entry name" value="FAD_PCMH"/>
    <property type="match status" value="1"/>
</dbReference>
<feature type="domain" description="FAD-binding PCMH-type" evidence="6">
    <location>
        <begin position="50"/>
        <end position="221"/>
    </location>
</feature>
<evidence type="ECO:0000256" key="1">
    <source>
        <dbReference type="ARBA" id="ARBA00001974"/>
    </source>
</evidence>
<dbReference type="PANTHER" id="PTHR42973">
    <property type="entry name" value="BINDING OXIDOREDUCTASE, PUTATIVE (AFU_ORTHOLOGUE AFUA_1G17690)-RELATED"/>
    <property type="match status" value="1"/>
</dbReference>
<evidence type="ECO:0000256" key="3">
    <source>
        <dbReference type="ARBA" id="ARBA00022630"/>
    </source>
</evidence>
<dbReference type="EMBL" id="OCNJ01000003">
    <property type="protein sequence ID" value="SOD93400.1"/>
    <property type="molecule type" value="Genomic_DNA"/>
</dbReference>
<dbReference type="InterPro" id="IPR016166">
    <property type="entry name" value="FAD-bd_PCMH"/>
</dbReference>
<dbReference type="Gene3D" id="3.40.462.20">
    <property type="match status" value="1"/>
</dbReference>
<dbReference type="InterPro" id="IPR016167">
    <property type="entry name" value="FAD-bd_PCMH_sub1"/>
</dbReference>
<evidence type="ECO:0000256" key="4">
    <source>
        <dbReference type="ARBA" id="ARBA00022827"/>
    </source>
</evidence>
<dbReference type="PANTHER" id="PTHR42973:SF39">
    <property type="entry name" value="FAD-BINDING PCMH-TYPE DOMAIN-CONTAINING PROTEIN"/>
    <property type="match status" value="1"/>
</dbReference>
<evidence type="ECO:0000313" key="7">
    <source>
        <dbReference type="EMBL" id="SOD93400.1"/>
    </source>
</evidence>
<dbReference type="GO" id="GO:0016491">
    <property type="term" value="F:oxidoreductase activity"/>
    <property type="evidence" value="ECO:0007669"/>
    <property type="project" value="UniProtKB-KW"/>
</dbReference>
<proteinExistence type="inferred from homology"/>
<dbReference type="SUPFAM" id="SSF55103">
    <property type="entry name" value="FAD-linked oxidases, C-terminal domain"/>
    <property type="match status" value="1"/>
</dbReference>
<keyword evidence="8" id="KW-1185">Reference proteome</keyword>
<comment type="similarity">
    <text evidence="2">Belongs to the oxygen-dependent FAD-linked oxidoreductase family.</text>
</comment>
<dbReference type="Pfam" id="PF08031">
    <property type="entry name" value="BBE"/>
    <property type="match status" value="1"/>
</dbReference>
<dbReference type="RefSeq" id="WP_097278430.1">
    <property type="nucleotide sequence ID" value="NZ_OCNJ01000003.1"/>
</dbReference>
<gene>
    <name evidence="7" type="ORF">SAMN05421508_10357</name>
</gene>
<keyword evidence="4" id="KW-0274">FAD</keyword>
<evidence type="ECO:0000259" key="6">
    <source>
        <dbReference type="PROSITE" id="PS51387"/>
    </source>
</evidence>
<dbReference type="Gene3D" id="3.30.43.10">
    <property type="entry name" value="Uridine Diphospho-n-acetylenolpyruvylglucosamine Reductase, domain 2"/>
    <property type="match status" value="1"/>
</dbReference>
<organism evidence="7 8">
    <name type="scientific">Caenispirillum bisanense</name>
    <dbReference type="NCBI Taxonomy" id="414052"/>
    <lineage>
        <taxon>Bacteria</taxon>
        <taxon>Pseudomonadati</taxon>
        <taxon>Pseudomonadota</taxon>
        <taxon>Alphaproteobacteria</taxon>
        <taxon>Rhodospirillales</taxon>
        <taxon>Novispirillaceae</taxon>
        <taxon>Caenispirillum</taxon>
    </lineage>
</organism>
<dbReference type="OrthoDB" id="9775082at2"/>
<dbReference type="InterPro" id="IPR016169">
    <property type="entry name" value="FAD-bd_PCMH_sub2"/>
</dbReference>
<sequence length="480" mass="50662">MEPNRIATLDGPTLALDDTGLAALEASMRGPLLTPRSAGYDEARRIWNGMIDRRPAVIARCLGTADVMACVRFAAAHRLLTAVRGGGHNIAGSAMCDGGLVIDLSLMRSVQVDPEARTARVEPGALLSDLDREAQAHGLAVPLGINSTTGVAGLTLGGGFGWLSRSLGMTVDSLTGAEMVTADGRRLRVDADRHAELLWGLRGGGANLGVVTAFDFALHPVGPQVFAGLIVHPLSQAADLLRRYRHLAAAAPDALTVWVVMRSAPPLPFLPPEAHGTPVLVFALCHSGTVEQAERDVAPLLALGAPVGVHVGAMPFAAWQAAFDPLLTPGARNYWKSHNFTALDDGLIDLLVDNAMRLPSPQSEIFIAQLGGAASRPAPDATAYPHRDAAYVMNVHTRWTDPADDAGCIAWARAFSDATAPFATGGVYVNFIPGDEDRVAGAYGANYDRLAALKATWDPTNLFRQNQNVPPATRPSLKTA</sequence>
<dbReference type="GO" id="GO:0071949">
    <property type="term" value="F:FAD binding"/>
    <property type="evidence" value="ECO:0007669"/>
    <property type="project" value="InterPro"/>
</dbReference>